<dbReference type="Pfam" id="PF02829">
    <property type="entry name" value="3H"/>
    <property type="match status" value="1"/>
</dbReference>
<organism evidence="3 4">
    <name type="scientific">Eubacterium multiforme</name>
    <dbReference type="NCBI Taxonomy" id="83339"/>
    <lineage>
        <taxon>Bacteria</taxon>
        <taxon>Bacillati</taxon>
        <taxon>Bacillota</taxon>
        <taxon>Clostridia</taxon>
        <taxon>Eubacteriales</taxon>
        <taxon>Eubacteriaceae</taxon>
        <taxon>Eubacterium</taxon>
    </lineage>
</organism>
<dbReference type="InterPro" id="IPR036390">
    <property type="entry name" value="WH_DNA-bd_sf"/>
</dbReference>
<protein>
    <submittedName>
        <fullName evidence="3">Transcriptional regulator of NAD metabolism</fullName>
    </submittedName>
</protein>
<sequence length="170" mass="19388">MDSNKRREDILLRLNNRNNTPIKGIEFAKIYNVTRQIIVKDIALLRAKGNKIVSTPDGYIIVKEENKVKSLIVVNHNESRIGEELEIIIKYGGIIEDVIVEHPIYGEIKATLMIKNLNDLNNFMSKCKINNPLPLSLLTNGVHMHTILCDNEEDIELIKQDLKKNGFIVS</sequence>
<feature type="domain" description="3H" evidence="1">
    <location>
        <begin position="72"/>
        <end position="167"/>
    </location>
</feature>
<dbReference type="InterPro" id="IPR026043">
    <property type="entry name" value="NadR"/>
</dbReference>
<dbReference type="SUPFAM" id="SSF75500">
    <property type="entry name" value="Putative transcriptional regulator TM1602, C-terminal domain"/>
    <property type="match status" value="1"/>
</dbReference>
<evidence type="ECO:0000313" key="3">
    <source>
        <dbReference type="EMBL" id="MDQ0151257.1"/>
    </source>
</evidence>
<evidence type="ECO:0000313" key="4">
    <source>
        <dbReference type="Proteomes" id="UP001228504"/>
    </source>
</evidence>
<comment type="caution">
    <text evidence="3">The sequence shown here is derived from an EMBL/GenBank/DDBJ whole genome shotgun (WGS) entry which is preliminary data.</text>
</comment>
<dbReference type="PANTHER" id="PTHR40068">
    <property type="entry name" value="TRANSCRIPTION REPRESSOR NIAR-RELATED"/>
    <property type="match status" value="1"/>
</dbReference>
<accession>A0ABT9UY68</accession>
<proteinExistence type="predicted"/>
<dbReference type="Gene3D" id="3.30.1340.20">
    <property type="entry name" value="3H domain"/>
    <property type="match status" value="1"/>
</dbReference>
<dbReference type="Proteomes" id="UP001228504">
    <property type="component" value="Unassembled WGS sequence"/>
</dbReference>
<dbReference type="EMBL" id="JAUSUF010000022">
    <property type="protein sequence ID" value="MDQ0151257.1"/>
    <property type="molecule type" value="Genomic_DNA"/>
</dbReference>
<reference evidence="3 4" key="1">
    <citation type="submission" date="2023-07" db="EMBL/GenBank/DDBJ databases">
        <title>Genomic Encyclopedia of Type Strains, Phase IV (KMG-IV): sequencing the most valuable type-strain genomes for metagenomic binning, comparative biology and taxonomic classification.</title>
        <authorList>
            <person name="Goeker M."/>
        </authorList>
    </citation>
    <scope>NUCLEOTIDE SEQUENCE [LARGE SCALE GENOMIC DNA]</scope>
    <source>
        <strain evidence="3 4">DSM 20694</strain>
    </source>
</reference>
<dbReference type="SUPFAM" id="SSF46785">
    <property type="entry name" value="Winged helix' DNA-binding domain"/>
    <property type="match status" value="1"/>
</dbReference>
<dbReference type="InterPro" id="IPR013196">
    <property type="entry name" value="HTH_11"/>
</dbReference>
<gene>
    <name evidence="3" type="ORF">J2S18_003234</name>
</gene>
<dbReference type="Gene3D" id="1.10.10.10">
    <property type="entry name" value="Winged helix-like DNA-binding domain superfamily/Winged helix DNA-binding domain"/>
    <property type="match status" value="1"/>
</dbReference>
<evidence type="ECO:0000259" key="2">
    <source>
        <dbReference type="Pfam" id="PF08279"/>
    </source>
</evidence>
<dbReference type="Pfam" id="PF08279">
    <property type="entry name" value="HTH_11"/>
    <property type="match status" value="1"/>
</dbReference>
<dbReference type="InterPro" id="IPR004173">
    <property type="entry name" value="3H_domain"/>
</dbReference>
<dbReference type="PANTHER" id="PTHR40068:SF1">
    <property type="entry name" value="TRANSCRIPTION REPRESSOR NIAR-RELATED"/>
    <property type="match status" value="1"/>
</dbReference>
<dbReference type="RefSeq" id="WP_307488324.1">
    <property type="nucleotide sequence ID" value="NZ_JAUSUF010000022.1"/>
</dbReference>
<dbReference type="PIRSF" id="PIRSF037847">
    <property type="entry name" value="NiaR"/>
    <property type="match status" value="1"/>
</dbReference>
<dbReference type="InterPro" id="IPR036388">
    <property type="entry name" value="WH-like_DNA-bd_sf"/>
</dbReference>
<keyword evidence="4" id="KW-1185">Reference proteome</keyword>
<dbReference type="InterPro" id="IPR035922">
    <property type="entry name" value="3H_dom_sf"/>
</dbReference>
<feature type="domain" description="Helix-turn-helix type 11" evidence="2">
    <location>
        <begin position="6"/>
        <end position="60"/>
    </location>
</feature>
<name>A0ABT9UY68_9FIRM</name>
<evidence type="ECO:0000259" key="1">
    <source>
        <dbReference type="Pfam" id="PF02829"/>
    </source>
</evidence>